<dbReference type="PANTHER" id="PTHR14969:SF13">
    <property type="entry name" value="AT30094P"/>
    <property type="match status" value="1"/>
</dbReference>
<keyword evidence="1" id="KW-1133">Transmembrane helix</keyword>
<dbReference type="SMART" id="SM00014">
    <property type="entry name" value="acidPPc"/>
    <property type="match status" value="1"/>
</dbReference>
<feature type="transmembrane region" description="Helical" evidence="1">
    <location>
        <begin position="215"/>
        <end position="236"/>
    </location>
</feature>
<gene>
    <name evidence="3" type="ORF">SAMN05444972_102135</name>
</gene>
<name>A0A1I6PU52_9BACL</name>
<keyword evidence="4" id="KW-1185">Reference proteome</keyword>
<feature type="transmembrane region" description="Helical" evidence="1">
    <location>
        <begin position="99"/>
        <end position="116"/>
    </location>
</feature>
<evidence type="ECO:0000259" key="2">
    <source>
        <dbReference type="SMART" id="SM00014"/>
    </source>
</evidence>
<dbReference type="CDD" id="cd03392">
    <property type="entry name" value="PAP2_like_2"/>
    <property type="match status" value="1"/>
</dbReference>
<sequence length="250" mass="28177">MSIFKCKRVLKKYEVKQGVPIGGMQVNIRNKKNGPWLLIVFYILTLSLTVIGMNRFLKVAEEVQEREAWGIDKIWIDEAKQIASPELTAMMKDITELGSVPWLLTGTVLIIGFFFIRRQFRFAMLFAMGMLGTSVVNTVLKDVYERTRPTPSLIEVQGYSFPSGHTMGALSFFGLILYVTMKSTLSYRIKAMVAGTCLLLILLIGWSRIYLGAHYLTDVVAGYVAGTMILIHCIVINEMDGYLQRIATRG</sequence>
<evidence type="ECO:0000313" key="3">
    <source>
        <dbReference type="EMBL" id="SFS43757.1"/>
    </source>
</evidence>
<feature type="transmembrane region" description="Helical" evidence="1">
    <location>
        <begin position="191"/>
        <end position="209"/>
    </location>
</feature>
<dbReference type="Gene3D" id="1.20.144.10">
    <property type="entry name" value="Phosphatidic acid phosphatase type 2/haloperoxidase"/>
    <property type="match status" value="2"/>
</dbReference>
<feature type="domain" description="Phosphatidic acid phosphatase type 2/haloperoxidase" evidence="2">
    <location>
        <begin position="123"/>
        <end position="234"/>
    </location>
</feature>
<reference evidence="4" key="1">
    <citation type="submission" date="2016-10" db="EMBL/GenBank/DDBJ databases">
        <authorList>
            <person name="Varghese N."/>
            <person name="Submissions S."/>
        </authorList>
    </citation>
    <scope>NUCLEOTIDE SEQUENCE [LARGE SCALE GENOMIC DNA]</scope>
    <source>
        <strain evidence="4">DSM 45789</strain>
    </source>
</reference>
<organism evidence="3 4">
    <name type="scientific">Marininema halotolerans</name>
    <dbReference type="NCBI Taxonomy" id="1155944"/>
    <lineage>
        <taxon>Bacteria</taxon>
        <taxon>Bacillati</taxon>
        <taxon>Bacillota</taxon>
        <taxon>Bacilli</taxon>
        <taxon>Bacillales</taxon>
        <taxon>Thermoactinomycetaceae</taxon>
        <taxon>Marininema</taxon>
    </lineage>
</organism>
<evidence type="ECO:0000256" key="1">
    <source>
        <dbReference type="SAM" id="Phobius"/>
    </source>
</evidence>
<feature type="transmembrane region" description="Helical" evidence="1">
    <location>
        <begin position="160"/>
        <end position="179"/>
    </location>
</feature>
<protein>
    <submittedName>
        <fullName evidence="3">Undecaprenyl-diphosphatase</fullName>
    </submittedName>
</protein>
<dbReference type="Proteomes" id="UP000198660">
    <property type="component" value="Unassembled WGS sequence"/>
</dbReference>
<feature type="transmembrane region" description="Helical" evidence="1">
    <location>
        <begin position="36"/>
        <end position="57"/>
    </location>
</feature>
<proteinExistence type="predicted"/>
<dbReference type="AlphaFoldDB" id="A0A1I6PU52"/>
<evidence type="ECO:0000313" key="4">
    <source>
        <dbReference type="Proteomes" id="UP000198660"/>
    </source>
</evidence>
<dbReference type="InterPro" id="IPR036938">
    <property type="entry name" value="PAP2/HPO_sf"/>
</dbReference>
<feature type="transmembrane region" description="Helical" evidence="1">
    <location>
        <begin position="123"/>
        <end position="140"/>
    </location>
</feature>
<keyword evidence="1" id="KW-0812">Transmembrane</keyword>
<keyword evidence="1" id="KW-0472">Membrane</keyword>
<dbReference type="Pfam" id="PF01569">
    <property type="entry name" value="PAP2"/>
    <property type="match status" value="1"/>
</dbReference>
<dbReference type="EMBL" id="FPAA01000002">
    <property type="protein sequence ID" value="SFS43757.1"/>
    <property type="molecule type" value="Genomic_DNA"/>
</dbReference>
<dbReference type="PANTHER" id="PTHR14969">
    <property type="entry name" value="SPHINGOSINE-1-PHOSPHATE PHOSPHOHYDROLASE"/>
    <property type="match status" value="1"/>
</dbReference>
<dbReference type="SUPFAM" id="SSF48317">
    <property type="entry name" value="Acid phosphatase/Vanadium-dependent haloperoxidase"/>
    <property type="match status" value="1"/>
</dbReference>
<accession>A0A1I6PU52</accession>
<dbReference type="OrthoDB" id="9789113at2"/>
<dbReference type="InterPro" id="IPR000326">
    <property type="entry name" value="PAP2/HPO"/>
</dbReference>